<dbReference type="KEGG" id="npa:UCRNP2_5671"/>
<evidence type="ECO:0000256" key="5">
    <source>
        <dbReference type="ARBA" id="ARBA00038359"/>
    </source>
</evidence>
<evidence type="ECO:0000313" key="9">
    <source>
        <dbReference type="Proteomes" id="UP000013521"/>
    </source>
</evidence>
<keyword evidence="2 6" id="KW-0812">Transmembrane</keyword>
<evidence type="ECO:0000256" key="6">
    <source>
        <dbReference type="SAM" id="Phobius"/>
    </source>
</evidence>
<dbReference type="eggNOG" id="ENOG502SMUF">
    <property type="taxonomic scope" value="Eukaryota"/>
</dbReference>
<keyword evidence="4 6" id="KW-0472">Membrane</keyword>
<proteinExistence type="inferred from homology"/>
<evidence type="ECO:0000256" key="3">
    <source>
        <dbReference type="ARBA" id="ARBA00022989"/>
    </source>
</evidence>
<feature type="transmembrane region" description="Helical" evidence="6">
    <location>
        <begin position="205"/>
        <end position="225"/>
    </location>
</feature>
<comment type="subcellular location">
    <subcellularLocation>
        <location evidence="1">Membrane</location>
        <topology evidence="1">Multi-pass membrane protein</topology>
    </subcellularLocation>
</comment>
<evidence type="ECO:0000259" key="7">
    <source>
        <dbReference type="Pfam" id="PF20684"/>
    </source>
</evidence>
<comment type="similarity">
    <text evidence="5">Belongs to the SAT4 family.</text>
</comment>
<dbReference type="InterPro" id="IPR049326">
    <property type="entry name" value="Rhodopsin_dom_fungi"/>
</dbReference>
<evidence type="ECO:0000256" key="2">
    <source>
        <dbReference type="ARBA" id="ARBA00022692"/>
    </source>
</evidence>
<evidence type="ECO:0000256" key="1">
    <source>
        <dbReference type="ARBA" id="ARBA00004141"/>
    </source>
</evidence>
<feature type="transmembrane region" description="Helical" evidence="6">
    <location>
        <begin position="55"/>
        <end position="76"/>
    </location>
</feature>
<reference evidence="9" key="1">
    <citation type="journal article" date="2013" name="Genome Announc.">
        <title>Draft genome sequence of Neofusicoccum parvum isolate UCR-NP2, a fungal vascular pathogen associated with grapevine cankers.</title>
        <authorList>
            <person name="Blanco-Ulate B."/>
            <person name="Rolshausen P."/>
            <person name="Cantu D."/>
        </authorList>
    </citation>
    <scope>NUCLEOTIDE SEQUENCE [LARGE SCALE GENOMIC DNA]</scope>
    <source>
        <strain evidence="9">UCR-NP2</strain>
    </source>
</reference>
<dbReference type="InterPro" id="IPR052337">
    <property type="entry name" value="SAT4-like"/>
</dbReference>
<evidence type="ECO:0000313" key="8">
    <source>
        <dbReference type="EMBL" id="EOD47565.1"/>
    </source>
</evidence>
<dbReference type="GO" id="GO:0016020">
    <property type="term" value="C:membrane"/>
    <property type="evidence" value="ECO:0007669"/>
    <property type="project" value="UniProtKB-SubCell"/>
</dbReference>
<sequence>MAAPAGESSDFNAPVTDAQWDFIRVSAGVIGGATLSLVFRIWARAGVVKQFGLDDYAVVAAWLMSVGFFVCSIQWMQCGFGDHLWNVSVAMLAKYEEWTIPVITTYCWAPMLLKFSLLMLYHQLSPSKPFRLAIYALMAVVVGYSVASTVVVGAVCRPTDITKTQCINNLTLIQAVVNIVTDGLVLLLPLPMIYRLRLPGGQRMIVGLALAGGCFVIAARILRIIGIQKLQEVQDYTWEQAGISIWSYVTPAPHDWKCTDRNVFSSVEINVGIMCVNIVALKPFVKQYFPFMLADGDDMYPKTNTTRSRSRISLPFDMLTRGTTGVTGGFANGRFSRGWFRGSRKDEIIVTNTYEVQSTYELRIGNTESMENIIMGKR</sequence>
<dbReference type="OMA" id="IRSCIYA"/>
<gene>
    <name evidence="8" type="ORF">UCRNP2_5671</name>
</gene>
<feature type="transmembrane region" description="Helical" evidence="6">
    <location>
        <begin position="22"/>
        <end position="43"/>
    </location>
</feature>
<organism evidence="8 9">
    <name type="scientific">Botryosphaeria parva (strain UCR-NP2)</name>
    <name type="common">Grapevine canker fungus</name>
    <name type="synonym">Neofusicoccum parvum</name>
    <dbReference type="NCBI Taxonomy" id="1287680"/>
    <lineage>
        <taxon>Eukaryota</taxon>
        <taxon>Fungi</taxon>
        <taxon>Dikarya</taxon>
        <taxon>Ascomycota</taxon>
        <taxon>Pezizomycotina</taxon>
        <taxon>Dothideomycetes</taxon>
        <taxon>Dothideomycetes incertae sedis</taxon>
        <taxon>Botryosphaeriales</taxon>
        <taxon>Botryosphaeriaceae</taxon>
        <taxon>Neofusicoccum</taxon>
    </lineage>
</organism>
<feature type="transmembrane region" description="Helical" evidence="6">
    <location>
        <begin position="98"/>
        <end position="120"/>
    </location>
</feature>
<dbReference type="AlphaFoldDB" id="R1G7T4"/>
<protein>
    <submittedName>
        <fullName evidence="8">Putative integral membrane protein</fullName>
    </submittedName>
</protein>
<name>R1G7T4_BOTPV</name>
<feature type="transmembrane region" description="Helical" evidence="6">
    <location>
        <begin position="172"/>
        <end position="193"/>
    </location>
</feature>
<accession>R1G7T4</accession>
<dbReference type="PANTHER" id="PTHR33048">
    <property type="entry name" value="PTH11-LIKE INTEGRAL MEMBRANE PROTEIN (AFU_ORTHOLOGUE AFUA_5G11245)"/>
    <property type="match status" value="1"/>
</dbReference>
<dbReference type="OrthoDB" id="3648173at2759"/>
<feature type="domain" description="Rhodopsin" evidence="7">
    <location>
        <begin position="39"/>
        <end position="249"/>
    </location>
</feature>
<feature type="transmembrane region" description="Helical" evidence="6">
    <location>
        <begin position="132"/>
        <end position="152"/>
    </location>
</feature>
<evidence type="ECO:0000256" key="4">
    <source>
        <dbReference type="ARBA" id="ARBA00023136"/>
    </source>
</evidence>
<dbReference type="Proteomes" id="UP000013521">
    <property type="component" value="Unassembled WGS sequence"/>
</dbReference>
<dbReference type="PANTHER" id="PTHR33048:SF47">
    <property type="entry name" value="INTEGRAL MEMBRANE PROTEIN-RELATED"/>
    <property type="match status" value="1"/>
</dbReference>
<dbReference type="HOGENOM" id="CLU_028200_12_1_1"/>
<keyword evidence="3 6" id="KW-1133">Transmembrane helix</keyword>
<dbReference type="Pfam" id="PF20684">
    <property type="entry name" value="Fung_rhodopsin"/>
    <property type="match status" value="1"/>
</dbReference>
<dbReference type="EMBL" id="KB916317">
    <property type="protein sequence ID" value="EOD47565.1"/>
    <property type="molecule type" value="Genomic_DNA"/>
</dbReference>